<evidence type="ECO:0000313" key="2">
    <source>
        <dbReference type="Proteomes" id="UP001528040"/>
    </source>
</evidence>
<protein>
    <submittedName>
        <fullName evidence="1">Uncharacterized protein</fullName>
    </submittedName>
</protein>
<dbReference type="RefSeq" id="WP_271052199.1">
    <property type="nucleotide sequence ID" value="NZ_JAQIIO010000001.1"/>
</dbReference>
<sequence>MIKTVTISNVTHSDPDLLHASVVMLMEDAERGNLKRAQFLCRIRQSSDAPNDDLMLLLAREALRQARRLPDCAGLVENEAFLIKNIKVAA</sequence>
<dbReference type="EMBL" id="JAQIIO010000001">
    <property type="protein sequence ID" value="MDA5092689.1"/>
    <property type="molecule type" value="Genomic_DNA"/>
</dbReference>
<comment type="caution">
    <text evidence="1">The sequence shown here is derived from an EMBL/GenBank/DDBJ whole genome shotgun (WGS) entry which is preliminary data.</text>
</comment>
<dbReference type="Proteomes" id="UP001528040">
    <property type="component" value="Unassembled WGS sequence"/>
</dbReference>
<evidence type="ECO:0000313" key="1">
    <source>
        <dbReference type="EMBL" id="MDA5092689.1"/>
    </source>
</evidence>
<proteinExistence type="predicted"/>
<name>A0ABT4VWY0_9RHOB</name>
<accession>A0ABT4VWY0</accession>
<keyword evidence="2" id="KW-1185">Reference proteome</keyword>
<organism evidence="1 2">
    <name type="scientific">Aliiroseovarius salicola</name>
    <dbReference type="NCBI Taxonomy" id="3009082"/>
    <lineage>
        <taxon>Bacteria</taxon>
        <taxon>Pseudomonadati</taxon>
        <taxon>Pseudomonadota</taxon>
        <taxon>Alphaproteobacteria</taxon>
        <taxon>Rhodobacterales</taxon>
        <taxon>Paracoccaceae</taxon>
        <taxon>Aliiroseovarius</taxon>
    </lineage>
</organism>
<gene>
    <name evidence="1" type="ORF">O2N63_01140</name>
</gene>
<reference evidence="1 2" key="1">
    <citation type="submission" date="2023-01" db="EMBL/GenBank/DDBJ databases">
        <authorList>
            <person name="Yoon J.-W."/>
        </authorList>
    </citation>
    <scope>NUCLEOTIDE SEQUENCE [LARGE SCALE GENOMIC DNA]</scope>
    <source>
        <strain evidence="1 2">KMU-50</strain>
    </source>
</reference>